<evidence type="ECO:0000313" key="2">
    <source>
        <dbReference type="Proteomes" id="UP000001901"/>
    </source>
</evidence>
<accession>D2REX9</accession>
<protein>
    <submittedName>
        <fullName evidence="1">Metal-binding protein-like protein</fullName>
    </submittedName>
</protein>
<dbReference type="OrthoDB" id="50478at2157"/>
<dbReference type="InterPro" id="IPR018664">
    <property type="entry name" value="DUF2103_metal-binding"/>
</dbReference>
<dbReference type="HOGENOM" id="CLU_1154327_0_0_2"/>
<dbReference type="AlphaFoldDB" id="D2REX9"/>
<gene>
    <name evidence="1" type="ordered locus">Arcpr_1627</name>
</gene>
<keyword evidence="2" id="KW-1185">Reference proteome</keyword>
<dbReference type="RefSeq" id="WP_012941009.1">
    <property type="nucleotide sequence ID" value="NC_013741.1"/>
</dbReference>
<name>D2REX9_ARCPA</name>
<dbReference type="Proteomes" id="UP000001901">
    <property type="component" value="Chromosome"/>
</dbReference>
<reference evidence="1 2" key="1">
    <citation type="journal article" date="2010" name="Stand. Genomic Sci.">
        <title>Complete genome sequence of Archaeoglobus profundus type strain (AV18).</title>
        <authorList>
            <person name="von Jan M."/>
            <person name="Lapidus A."/>
            <person name="Del Rio T.G."/>
            <person name="Copeland A."/>
            <person name="Tice H."/>
            <person name="Cheng J.F."/>
            <person name="Lucas S."/>
            <person name="Chen F."/>
            <person name="Nolan M."/>
            <person name="Goodwin L."/>
            <person name="Han C."/>
            <person name="Pitluck S."/>
            <person name="Liolios K."/>
            <person name="Ivanova N."/>
            <person name="Mavromatis K."/>
            <person name="Ovchinnikova G."/>
            <person name="Chertkov O."/>
            <person name="Pati A."/>
            <person name="Chen A."/>
            <person name="Palaniappan K."/>
            <person name="Land M."/>
            <person name="Hauser L."/>
            <person name="Chang Y.J."/>
            <person name="Jeffries C.D."/>
            <person name="Saunders E."/>
            <person name="Brettin T."/>
            <person name="Detter J.C."/>
            <person name="Chain P."/>
            <person name="Eichinger K."/>
            <person name="Huber H."/>
            <person name="Spring S."/>
            <person name="Rohde M."/>
            <person name="Goker M."/>
            <person name="Wirth R."/>
            <person name="Woyke T."/>
            <person name="Bristow J."/>
            <person name="Eisen J.A."/>
            <person name="Markowitz V."/>
            <person name="Hugenholtz P."/>
            <person name="Kyrpides N.C."/>
            <person name="Klenk H.P."/>
        </authorList>
    </citation>
    <scope>NUCLEOTIDE SEQUENCE [LARGE SCALE GENOMIC DNA]</scope>
    <source>
        <strain evidence="2">DSM 5631 / JCM 9629 / NBRC 100127 / Av18</strain>
    </source>
</reference>
<dbReference type="EMBL" id="CP001857">
    <property type="protein sequence ID" value="ADB58673.1"/>
    <property type="molecule type" value="Genomic_DNA"/>
</dbReference>
<organism evidence="1 2">
    <name type="scientific">Archaeoglobus profundus (strain DSM 5631 / JCM 9629 / NBRC 100127 / Av18)</name>
    <dbReference type="NCBI Taxonomy" id="572546"/>
    <lineage>
        <taxon>Archaea</taxon>
        <taxon>Methanobacteriati</taxon>
        <taxon>Methanobacteriota</taxon>
        <taxon>Archaeoglobi</taxon>
        <taxon>Archaeoglobales</taxon>
        <taxon>Archaeoglobaceae</taxon>
        <taxon>Archaeoglobus</taxon>
    </lineage>
</organism>
<evidence type="ECO:0000313" key="1">
    <source>
        <dbReference type="EMBL" id="ADB58673.1"/>
    </source>
</evidence>
<dbReference type="STRING" id="572546.Arcpr_1627"/>
<sequence>MRCECGAELRSPTSYCLVCGRVHALACGVYIGEKVYLVAIGKVVETLSFDIYEEEESIRNLFEILAEKIHERRVNEVYISGEDESKIRFGFENVRRFALSDLRVYATQPLPLDEFISKLREFVTRKEELRKVDIPPEEKIQGSHTTIIGGRLGKEFLYKVALCEYVKKIVPGVITGGACSLGGGVRFKVTRCDEKGNIRALLIDGSSVQEIYIVTTAKNKEQGEVILRMLKSVSSS</sequence>
<dbReference type="PaxDb" id="572546-Arcpr_1627"/>
<dbReference type="eggNOG" id="arCOG02192">
    <property type="taxonomic scope" value="Archaea"/>
</dbReference>
<dbReference type="Pfam" id="PF09876">
    <property type="entry name" value="DUF2103"/>
    <property type="match status" value="1"/>
</dbReference>
<dbReference type="KEGG" id="apo:Arcpr_1627"/>
<proteinExistence type="predicted"/>
<dbReference type="GeneID" id="8740320"/>